<dbReference type="AlphaFoldDB" id="A0A4R9J2S1"/>
<dbReference type="Proteomes" id="UP000297871">
    <property type="component" value="Unassembled WGS sequence"/>
</dbReference>
<feature type="transmembrane region" description="Helical" evidence="1">
    <location>
        <begin position="7"/>
        <end position="26"/>
    </location>
</feature>
<feature type="transmembrane region" description="Helical" evidence="1">
    <location>
        <begin position="38"/>
        <end position="59"/>
    </location>
</feature>
<comment type="caution">
    <text evidence="2">The sequence shown here is derived from an EMBL/GenBank/DDBJ whole genome shotgun (WGS) entry which is preliminary data.</text>
</comment>
<keyword evidence="1" id="KW-1133">Transmembrane helix</keyword>
<name>A0A4R9J2S1_9LEPT</name>
<dbReference type="EMBL" id="RQFY01000007">
    <property type="protein sequence ID" value="TGL31332.1"/>
    <property type="molecule type" value="Genomic_DNA"/>
</dbReference>
<evidence type="ECO:0000313" key="3">
    <source>
        <dbReference type="Proteomes" id="UP000297871"/>
    </source>
</evidence>
<keyword evidence="1" id="KW-0472">Membrane</keyword>
<reference evidence="2" key="1">
    <citation type="journal article" date="2019" name="PLoS Negl. Trop. Dis.">
        <title>Revisiting the worldwide diversity of Leptospira species in the environment.</title>
        <authorList>
            <person name="Vincent A.T."/>
            <person name="Schiettekatte O."/>
            <person name="Bourhy P."/>
            <person name="Veyrier F.J."/>
            <person name="Picardeau M."/>
        </authorList>
    </citation>
    <scope>NUCLEOTIDE SEQUENCE [LARGE SCALE GENOMIC DNA]</scope>
    <source>
        <strain evidence="2">201800265</strain>
    </source>
</reference>
<keyword evidence="3" id="KW-1185">Reference proteome</keyword>
<keyword evidence="1" id="KW-0812">Transmembrane</keyword>
<protein>
    <submittedName>
        <fullName evidence="2">Uncharacterized protein</fullName>
    </submittedName>
</protein>
<organism evidence="2 3">
    <name type="scientific">Leptospira koniambonensis</name>
    <dbReference type="NCBI Taxonomy" id="2484950"/>
    <lineage>
        <taxon>Bacteria</taxon>
        <taxon>Pseudomonadati</taxon>
        <taxon>Spirochaetota</taxon>
        <taxon>Spirochaetia</taxon>
        <taxon>Leptospirales</taxon>
        <taxon>Leptospiraceae</taxon>
        <taxon>Leptospira</taxon>
    </lineage>
</organism>
<dbReference type="OrthoDB" id="1442756at2"/>
<feature type="transmembrane region" description="Helical" evidence="1">
    <location>
        <begin position="106"/>
        <end position="125"/>
    </location>
</feature>
<feature type="transmembrane region" description="Helical" evidence="1">
    <location>
        <begin position="71"/>
        <end position="100"/>
    </location>
</feature>
<dbReference type="RefSeq" id="WP_135616088.1">
    <property type="nucleotide sequence ID" value="NZ_RQFY01000007.1"/>
</dbReference>
<accession>A0A4R9J2S1</accession>
<gene>
    <name evidence="2" type="ORF">EHQ52_15455</name>
</gene>
<evidence type="ECO:0000256" key="1">
    <source>
        <dbReference type="SAM" id="Phobius"/>
    </source>
</evidence>
<proteinExistence type="predicted"/>
<evidence type="ECO:0000313" key="2">
    <source>
        <dbReference type="EMBL" id="TGL31332.1"/>
    </source>
</evidence>
<sequence length="173" mass="20586">MSKLKAYQLFLLLIVPFVIGLFYPIFSILIRREFDPKQMGFIFLLWVFLFFFWLLELLIQLNRQMSMVQRIPGNIGILFASINLLFVVMLFILIFIPLLATQFESIRIVIFAIAIMIPFWNLYVIRTIAKNIKMIELQKDISLGEYIKEFFLLLFFPIGIWILQPKIRKILLS</sequence>
<feature type="transmembrane region" description="Helical" evidence="1">
    <location>
        <begin position="146"/>
        <end position="163"/>
    </location>
</feature>